<dbReference type="Gene3D" id="3.90.79.10">
    <property type="entry name" value="Nucleoside Triphosphate Pyrophosphohydrolase"/>
    <property type="match status" value="1"/>
</dbReference>
<dbReference type="PANTHER" id="PTHR16099">
    <property type="entry name" value="8-OXO-DGTP DIPHOSPHATES NUDT15"/>
    <property type="match status" value="1"/>
</dbReference>
<dbReference type="PANTHER" id="PTHR16099:SF5">
    <property type="entry name" value="NUCLEOTIDE TRIPHOSPHATE DIPHOSPHATASE NUDT15"/>
    <property type="match status" value="1"/>
</dbReference>
<dbReference type="GO" id="GO:0005829">
    <property type="term" value="C:cytosol"/>
    <property type="evidence" value="ECO:0007669"/>
    <property type="project" value="TreeGrafter"/>
</dbReference>
<proteinExistence type="predicted"/>
<dbReference type="InterPro" id="IPR020476">
    <property type="entry name" value="Nudix_hydrolase"/>
</dbReference>
<dbReference type="FunFam" id="3.90.79.10:FF:000060">
    <property type="entry name" value="Nudix hydrolase 1"/>
    <property type="match status" value="1"/>
</dbReference>
<dbReference type="PROSITE" id="PS51462">
    <property type="entry name" value="NUDIX"/>
    <property type="match status" value="1"/>
</dbReference>
<dbReference type="GO" id="GO:0035539">
    <property type="term" value="F:8-oxo-7,8-dihydrodeoxyguanosine triphosphate pyrophosphatase activity"/>
    <property type="evidence" value="ECO:0007669"/>
    <property type="project" value="TreeGrafter"/>
</dbReference>
<evidence type="ECO:0000256" key="1">
    <source>
        <dbReference type="ARBA" id="ARBA00022801"/>
    </source>
</evidence>
<evidence type="ECO:0000313" key="3">
    <source>
        <dbReference type="EMBL" id="KAJ1961609.1"/>
    </source>
</evidence>
<comment type="caution">
    <text evidence="3">The sequence shown here is derived from an EMBL/GenBank/DDBJ whole genome shotgun (WGS) entry which is preliminary data.</text>
</comment>
<dbReference type="CDD" id="cd04678">
    <property type="entry name" value="NUDIX_MTH2_Nudt15"/>
    <property type="match status" value="1"/>
</dbReference>
<feature type="domain" description="Nudix hydrolase" evidence="2">
    <location>
        <begin position="9"/>
        <end position="151"/>
    </location>
</feature>
<keyword evidence="1" id="KW-0378">Hydrolase</keyword>
<dbReference type="PRINTS" id="PR00502">
    <property type="entry name" value="NUDIXFAMILY"/>
</dbReference>
<dbReference type="GO" id="GO:0006203">
    <property type="term" value="P:dGTP catabolic process"/>
    <property type="evidence" value="ECO:0007669"/>
    <property type="project" value="TreeGrafter"/>
</dbReference>
<dbReference type="Proteomes" id="UP001150925">
    <property type="component" value="Unassembled WGS sequence"/>
</dbReference>
<reference evidence="3" key="1">
    <citation type="submission" date="2022-07" db="EMBL/GenBank/DDBJ databases">
        <title>Phylogenomic reconstructions and comparative analyses of Kickxellomycotina fungi.</title>
        <authorList>
            <person name="Reynolds N.K."/>
            <person name="Stajich J.E."/>
            <person name="Barry K."/>
            <person name="Grigoriev I.V."/>
            <person name="Crous P."/>
            <person name="Smith M.E."/>
        </authorList>
    </citation>
    <scope>NUCLEOTIDE SEQUENCE</scope>
    <source>
        <strain evidence="3">RSA 1196</strain>
    </source>
</reference>
<gene>
    <name evidence="3" type="ORF">IWQ62_003805</name>
</gene>
<name>A0A9W8AR32_9FUNG</name>
<evidence type="ECO:0000313" key="4">
    <source>
        <dbReference type="Proteomes" id="UP001150925"/>
    </source>
</evidence>
<dbReference type="SUPFAM" id="SSF55811">
    <property type="entry name" value="Nudix"/>
    <property type="match status" value="1"/>
</dbReference>
<sequence>MAQPPTSPTVGAAVVVFLVRRSDQHVLIGKRKGKHGDGEWELPGGQIEYGESFSDSCQREVREETGLNCRNIQLVCVKNKVFDVIRRQFVVLFFSAECIDDDPQPVTMEPDKSQGWRWVPWCDICQGKYTPLFGILNDIAQEYPEPPWRMEVQTVKASPTTT</sequence>
<organism evidence="3 4">
    <name type="scientific">Dispira parvispora</name>
    <dbReference type="NCBI Taxonomy" id="1520584"/>
    <lineage>
        <taxon>Eukaryota</taxon>
        <taxon>Fungi</taxon>
        <taxon>Fungi incertae sedis</taxon>
        <taxon>Zoopagomycota</taxon>
        <taxon>Kickxellomycotina</taxon>
        <taxon>Dimargaritomycetes</taxon>
        <taxon>Dimargaritales</taxon>
        <taxon>Dimargaritaceae</taxon>
        <taxon>Dispira</taxon>
    </lineage>
</organism>
<dbReference type="AlphaFoldDB" id="A0A9W8AR32"/>
<accession>A0A9W8AR32</accession>
<evidence type="ECO:0000259" key="2">
    <source>
        <dbReference type="PROSITE" id="PS51462"/>
    </source>
</evidence>
<dbReference type="InterPro" id="IPR000086">
    <property type="entry name" value="NUDIX_hydrolase_dom"/>
</dbReference>
<dbReference type="Pfam" id="PF00293">
    <property type="entry name" value="NUDIX"/>
    <property type="match status" value="1"/>
</dbReference>
<dbReference type="InterPro" id="IPR015797">
    <property type="entry name" value="NUDIX_hydrolase-like_dom_sf"/>
</dbReference>
<keyword evidence="4" id="KW-1185">Reference proteome</keyword>
<dbReference type="EMBL" id="JANBPY010001102">
    <property type="protein sequence ID" value="KAJ1961609.1"/>
    <property type="molecule type" value="Genomic_DNA"/>
</dbReference>
<dbReference type="OrthoDB" id="447842at2759"/>
<protein>
    <recommendedName>
        <fullName evidence="2">Nudix hydrolase domain-containing protein</fullName>
    </recommendedName>
</protein>